<evidence type="ECO:0000256" key="8">
    <source>
        <dbReference type="PIRSR" id="PIRSR000524-1"/>
    </source>
</evidence>
<evidence type="ECO:0000256" key="4">
    <source>
        <dbReference type="ARBA" id="ARBA00022898"/>
    </source>
</evidence>
<dbReference type="InterPro" id="IPR024169">
    <property type="entry name" value="SP_NH2Trfase/AEP_transaminase"/>
</dbReference>
<dbReference type="GO" id="GO:0047304">
    <property type="term" value="F:2-aminoethylphosphonate-pyruvate transaminase activity"/>
    <property type="evidence" value="ECO:0007669"/>
    <property type="project" value="UniProtKB-UniRule"/>
</dbReference>
<evidence type="ECO:0000256" key="6">
    <source>
        <dbReference type="ARBA" id="ARBA00049460"/>
    </source>
</evidence>
<dbReference type="PANTHER" id="PTHR42778:SF1">
    <property type="entry name" value="2-AMINOETHYLPHOSPHONATE--PYRUVATE TRANSAMINASE"/>
    <property type="match status" value="1"/>
</dbReference>
<dbReference type="InterPro" id="IPR015422">
    <property type="entry name" value="PyrdxlP-dep_Trfase_small"/>
</dbReference>
<protein>
    <recommendedName>
        <fullName evidence="7">2-aminoethylphosphonate--pyruvate transaminase</fullName>
        <ecNumber evidence="7">2.6.1.37</ecNumber>
    </recommendedName>
    <alternativeName>
        <fullName evidence="7">2-aminoethylphosphonate aminotransferase</fullName>
    </alternativeName>
    <alternativeName>
        <fullName evidence="7">AEP transaminase</fullName>
        <shortName evidence="7">AEPT</shortName>
    </alternativeName>
</protein>
<evidence type="ECO:0000256" key="2">
    <source>
        <dbReference type="ARBA" id="ARBA00022576"/>
    </source>
</evidence>
<dbReference type="InterPro" id="IPR015424">
    <property type="entry name" value="PyrdxlP-dep_Trfase"/>
</dbReference>
<dbReference type="InterPro" id="IPR015421">
    <property type="entry name" value="PyrdxlP-dep_Trfase_major"/>
</dbReference>
<reference evidence="11" key="1">
    <citation type="submission" date="2019-02" db="EMBL/GenBank/DDBJ databases">
        <authorList>
            <person name="Gruber-Vodicka R. H."/>
            <person name="Seah K. B. B."/>
        </authorList>
    </citation>
    <scope>NUCLEOTIDE SEQUENCE</scope>
    <source>
        <strain evidence="11">BECK_BZ131</strain>
    </source>
</reference>
<keyword evidence="5 7" id="KW-0670">Pyruvate</keyword>
<keyword evidence="2 7" id="KW-0032">Aminotransferase</keyword>
<accession>A0A450TL26</accession>
<dbReference type="Gene3D" id="3.90.1150.10">
    <property type="entry name" value="Aspartate Aminotransferase, domain 1"/>
    <property type="match status" value="1"/>
</dbReference>
<evidence type="ECO:0000313" key="11">
    <source>
        <dbReference type="EMBL" id="VFJ68439.1"/>
    </source>
</evidence>
<feature type="binding site" evidence="8">
    <location>
        <position position="337"/>
    </location>
    <ligand>
        <name>substrate</name>
    </ligand>
</feature>
<comment type="cofactor">
    <cofactor evidence="1 7 9">
        <name>pyridoxal 5'-phosphate</name>
        <dbReference type="ChEBI" id="CHEBI:597326"/>
    </cofactor>
</comment>
<dbReference type="InterPro" id="IPR012703">
    <property type="entry name" value="NH2EtPonate_pyrv_transaminase"/>
</dbReference>
<dbReference type="PANTHER" id="PTHR42778">
    <property type="entry name" value="2-AMINOETHYLPHOSPHONATE--PYRUVATE TRANSAMINASE"/>
    <property type="match status" value="1"/>
</dbReference>
<keyword evidence="4 7" id="KW-0663">Pyridoxal phosphate</keyword>
<dbReference type="EC" id="2.6.1.37" evidence="7"/>
<sequence>MTRRTILLNPGPVTLTERVHNALLQEDQCHREPEFAELTLDIKECLLRVYPQAQSQYEAILLTGSGTCAVETMLNTLAPQDRTTLVMENGVYGERMTAMLRAAGRPVVTVPVTWTAPMDLDAAERLLRKDPEISHVVAVHNETTTGRLNDIRALANLCRQYDKELMLDAVSGFAGEWLDFHGWQPLAVAATANKCLHGAPGVSFVLVRGTQFTEGKSQAQTLYLDLFRYHGEQQTGFSPFTQAVHVCHALREALRELDDQGGWEARHRRYRYLSTRIRAALSALGIRRLLAETDYSAMISSFHLPHGWDYPALHNVLREEGFVIYAGQGELQKTIFRIANMGDIQDRDLERLLRIFGDRVCG</sequence>
<keyword evidence="3 7" id="KW-0808">Transferase</keyword>
<dbReference type="Gene3D" id="3.40.640.10">
    <property type="entry name" value="Type I PLP-dependent aspartate aminotransferase-like (Major domain)"/>
    <property type="match status" value="1"/>
</dbReference>
<dbReference type="SUPFAM" id="SSF53383">
    <property type="entry name" value="PLP-dependent transferases"/>
    <property type="match status" value="1"/>
</dbReference>
<evidence type="ECO:0000256" key="1">
    <source>
        <dbReference type="ARBA" id="ARBA00001933"/>
    </source>
</evidence>
<organism evidence="11">
    <name type="scientific">Candidatus Kentrum sp. FW</name>
    <dbReference type="NCBI Taxonomy" id="2126338"/>
    <lineage>
        <taxon>Bacteria</taxon>
        <taxon>Pseudomonadati</taxon>
        <taxon>Pseudomonadota</taxon>
        <taxon>Gammaproteobacteria</taxon>
        <taxon>Candidatus Kentrum</taxon>
    </lineage>
</organism>
<feature type="modified residue" description="N6-(pyridoxal phosphate)lysine" evidence="7 9">
    <location>
        <position position="194"/>
    </location>
</feature>
<evidence type="ECO:0000256" key="5">
    <source>
        <dbReference type="ARBA" id="ARBA00023317"/>
    </source>
</evidence>
<evidence type="ECO:0000256" key="3">
    <source>
        <dbReference type="ARBA" id="ARBA00022679"/>
    </source>
</evidence>
<dbReference type="HAMAP" id="MF_01376">
    <property type="entry name" value="PhnW_aminotrans_5"/>
    <property type="match status" value="1"/>
</dbReference>
<comment type="subunit">
    <text evidence="7">Homodimer.</text>
</comment>
<evidence type="ECO:0000256" key="9">
    <source>
        <dbReference type="PIRSR" id="PIRSR000524-50"/>
    </source>
</evidence>
<dbReference type="InterPro" id="IPR000192">
    <property type="entry name" value="Aminotrans_V_dom"/>
</dbReference>
<dbReference type="EMBL" id="CAADFE010000014">
    <property type="protein sequence ID" value="VFJ68439.1"/>
    <property type="molecule type" value="Genomic_DNA"/>
</dbReference>
<comment type="function">
    <text evidence="7">Involved in phosphonate degradation.</text>
</comment>
<comment type="similarity">
    <text evidence="7">Belongs to the class-V pyridoxal-phosphate-dependent aminotransferase family. PhnW subfamily.</text>
</comment>
<feature type="domain" description="Aminotransferase class V" evidence="10">
    <location>
        <begin position="53"/>
        <end position="328"/>
    </location>
</feature>
<gene>
    <name evidence="7" type="primary">phnW</name>
    <name evidence="11" type="ORF">BECKFW1821C_GA0114237_101449</name>
</gene>
<proteinExistence type="inferred from homology"/>
<evidence type="ECO:0000259" key="10">
    <source>
        <dbReference type="Pfam" id="PF00266"/>
    </source>
</evidence>
<dbReference type="GO" id="GO:0019700">
    <property type="term" value="P:organic phosphonate catabolic process"/>
    <property type="evidence" value="ECO:0007669"/>
    <property type="project" value="InterPro"/>
</dbReference>
<name>A0A450TL26_9GAMM</name>
<dbReference type="AlphaFoldDB" id="A0A450TL26"/>
<dbReference type="PIRSF" id="PIRSF000524">
    <property type="entry name" value="SPT"/>
    <property type="match status" value="1"/>
</dbReference>
<comment type="catalytic activity">
    <reaction evidence="6 7">
        <text>(2-aminoethyl)phosphonate + pyruvate = phosphonoacetaldehyde + L-alanine</text>
        <dbReference type="Rhea" id="RHEA:17021"/>
        <dbReference type="ChEBI" id="CHEBI:15361"/>
        <dbReference type="ChEBI" id="CHEBI:57418"/>
        <dbReference type="ChEBI" id="CHEBI:57972"/>
        <dbReference type="ChEBI" id="CHEBI:58383"/>
        <dbReference type="EC" id="2.6.1.37"/>
    </reaction>
</comment>
<dbReference type="Pfam" id="PF00266">
    <property type="entry name" value="Aminotran_5"/>
    <property type="match status" value="1"/>
</dbReference>
<evidence type="ECO:0000256" key="7">
    <source>
        <dbReference type="HAMAP-Rule" id="MF_01376"/>
    </source>
</evidence>